<dbReference type="PANTHER" id="PTHR13381:SF0">
    <property type="entry name" value="MEDIATOR OF RNA POLYMERASE II TRANSCRIPTION SUBUNIT 21"/>
    <property type="match status" value="1"/>
</dbReference>
<feature type="compositionally biased region" description="Basic and acidic residues" evidence="12">
    <location>
        <begin position="189"/>
        <end position="202"/>
    </location>
</feature>
<dbReference type="Pfam" id="PF11221">
    <property type="entry name" value="Med21"/>
    <property type="match status" value="1"/>
</dbReference>
<evidence type="ECO:0000256" key="4">
    <source>
        <dbReference type="ARBA" id="ARBA00019691"/>
    </source>
</evidence>
<evidence type="ECO:0000313" key="14">
    <source>
        <dbReference type="Proteomes" id="UP001280581"/>
    </source>
</evidence>
<dbReference type="SUPFAM" id="SSF140718">
    <property type="entry name" value="Mediator hinge subcomplex-like"/>
    <property type="match status" value="1"/>
</dbReference>
<evidence type="ECO:0000313" key="13">
    <source>
        <dbReference type="EMBL" id="KAK3201361.1"/>
    </source>
</evidence>
<comment type="function">
    <text evidence="9 10">Component of the Mediator complex, a coactivator involved in the regulated transcription of nearly all RNA polymerase II-dependent genes. Mediator functions as a bridge to convey information from gene-specific regulatory proteins to the basal RNA polymerase II transcription machinery. Mediator is recruited to promoters by direct interactions with regulatory proteins and serves as a scaffold for the assembly of a functional preinitiation complex with RNA polymerase II and the general transcription factors.</text>
</comment>
<proteinExistence type="inferred from homology"/>
<protein>
    <recommendedName>
        <fullName evidence="4 10">Mediator of RNA polymerase II transcription subunit 21</fullName>
    </recommendedName>
</protein>
<evidence type="ECO:0000256" key="12">
    <source>
        <dbReference type="SAM" id="MobiDB-lite"/>
    </source>
</evidence>
<dbReference type="AlphaFoldDB" id="A0AAN6LSN5"/>
<evidence type="ECO:0000256" key="9">
    <source>
        <dbReference type="ARBA" id="ARBA00025687"/>
    </source>
</evidence>
<dbReference type="Proteomes" id="UP001280581">
    <property type="component" value="Unassembled WGS sequence"/>
</dbReference>
<comment type="subunit">
    <text evidence="3 10">Component of the Mediator complex.</text>
</comment>
<sequence>MSDILTQIQDELDMLLNQMQSSFAYIRVRAPPATIPGQPTLSSYAEHQHQTALQANPNNPHLPPAPDPPVSQEQYQKDIAELSRDMVFKEKQIEALISALPGLKNSEEEQLARMKELEAELEALEGEREEAVREKEALVKRVEEKIRTQFRWRWRSDSMKPLLGGIQKYNIGATNVQRTVGMQPAFDGLRPEQKSSDTKLLMDTDPSGDGAD</sequence>
<keyword evidence="6 10" id="KW-0010">Activator</keyword>
<reference evidence="13 14" key="1">
    <citation type="submission" date="2021-02" db="EMBL/GenBank/DDBJ databases">
        <title>Genome assembly of Pseudopithomyces chartarum.</title>
        <authorList>
            <person name="Jauregui R."/>
            <person name="Singh J."/>
            <person name="Voisey C."/>
        </authorList>
    </citation>
    <scope>NUCLEOTIDE SEQUENCE [LARGE SCALE GENOMIC DNA]</scope>
    <source>
        <strain evidence="13 14">AGR01</strain>
    </source>
</reference>
<keyword evidence="8 10" id="KW-0539">Nucleus</keyword>
<keyword evidence="11" id="KW-0175">Coiled coil</keyword>
<keyword evidence="14" id="KW-1185">Reference proteome</keyword>
<feature type="coiled-coil region" evidence="11">
    <location>
        <begin position="72"/>
        <end position="148"/>
    </location>
</feature>
<evidence type="ECO:0000256" key="8">
    <source>
        <dbReference type="ARBA" id="ARBA00023242"/>
    </source>
</evidence>
<dbReference type="GO" id="GO:0006357">
    <property type="term" value="P:regulation of transcription by RNA polymerase II"/>
    <property type="evidence" value="ECO:0007669"/>
    <property type="project" value="TreeGrafter"/>
</dbReference>
<evidence type="ECO:0000256" key="7">
    <source>
        <dbReference type="ARBA" id="ARBA00023163"/>
    </source>
</evidence>
<dbReference type="GO" id="GO:0016592">
    <property type="term" value="C:mediator complex"/>
    <property type="evidence" value="ECO:0007669"/>
    <property type="project" value="UniProtKB-UniRule"/>
</dbReference>
<gene>
    <name evidence="13" type="ORF">GRF29_185g708984</name>
</gene>
<accession>A0AAN6LSN5</accession>
<keyword evidence="5 10" id="KW-0805">Transcription regulation</keyword>
<comment type="caution">
    <text evidence="13">The sequence shown here is derived from an EMBL/GenBank/DDBJ whole genome shotgun (WGS) entry which is preliminary data.</text>
</comment>
<dbReference type="EMBL" id="WVTA01000016">
    <property type="protein sequence ID" value="KAK3201361.1"/>
    <property type="molecule type" value="Genomic_DNA"/>
</dbReference>
<evidence type="ECO:0000256" key="11">
    <source>
        <dbReference type="SAM" id="Coils"/>
    </source>
</evidence>
<dbReference type="InterPro" id="IPR037212">
    <property type="entry name" value="Med7/Med21-like"/>
</dbReference>
<dbReference type="Gene3D" id="6.10.280.10">
    <property type="entry name" value="Mediator complex, subunit Med21"/>
    <property type="match status" value="1"/>
</dbReference>
<evidence type="ECO:0000256" key="3">
    <source>
        <dbReference type="ARBA" id="ARBA00011837"/>
    </source>
</evidence>
<dbReference type="PANTHER" id="PTHR13381">
    <property type="entry name" value="RNA POLYMERASE II HOLOENZYME COMPONENT SRB7"/>
    <property type="match status" value="1"/>
</dbReference>
<keyword evidence="7 10" id="KW-0804">Transcription</keyword>
<dbReference type="GO" id="GO:0003712">
    <property type="term" value="F:transcription coregulator activity"/>
    <property type="evidence" value="ECO:0007669"/>
    <property type="project" value="TreeGrafter"/>
</dbReference>
<evidence type="ECO:0000256" key="2">
    <source>
        <dbReference type="ARBA" id="ARBA00005770"/>
    </source>
</evidence>
<evidence type="ECO:0000256" key="5">
    <source>
        <dbReference type="ARBA" id="ARBA00023015"/>
    </source>
</evidence>
<dbReference type="InterPro" id="IPR021384">
    <property type="entry name" value="Mediator_Med21"/>
</dbReference>
<organism evidence="13 14">
    <name type="scientific">Pseudopithomyces chartarum</name>
    <dbReference type="NCBI Taxonomy" id="1892770"/>
    <lineage>
        <taxon>Eukaryota</taxon>
        <taxon>Fungi</taxon>
        <taxon>Dikarya</taxon>
        <taxon>Ascomycota</taxon>
        <taxon>Pezizomycotina</taxon>
        <taxon>Dothideomycetes</taxon>
        <taxon>Pleosporomycetidae</taxon>
        <taxon>Pleosporales</taxon>
        <taxon>Massarineae</taxon>
        <taxon>Didymosphaeriaceae</taxon>
        <taxon>Pseudopithomyces</taxon>
    </lineage>
</organism>
<feature type="region of interest" description="Disordered" evidence="12">
    <location>
        <begin position="183"/>
        <end position="212"/>
    </location>
</feature>
<name>A0AAN6LSN5_9PLEO</name>
<comment type="similarity">
    <text evidence="2 10">Belongs to the Mediator complex subunit 21 family.</text>
</comment>
<evidence type="ECO:0000256" key="10">
    <source>
        <dbReference type="RuleBase" id="RU366036"/>
    </source>
</evidence>
<evidence type="ECO:0000256" key="6">
    <source>
        <dbReference type="ARBA" id="ARBA00023159"/>
    </source>
</evidence>
<evidence type="ECO:0000256" key="1">
    <source>
        <dbReference type="ARBA" id="ARBA00004123"/>
    </source>
</evidence>
<comment type="subcellular location">
    <subcellularLocation>
        <location evidence="1 10">Nucleus</location>
    </subcellularLocation>
</comment>